<dbReference type="InterPro" id="IPR003339">
    <property type="entry name" value="ABC/ECF_trnsptr_transmembrane"/>
</dbReference>
<feature type="transmembrane region" description="Helical" evidence="6">
    <location>
        <begin position="231"/>
        <end position="252"/>
    </location>
</feature>
<sequence>MTSIEGALLDFKRLDRLAAGDTALHRLDPRAKVIVTFVFIVTVVSFGRYELSALVPFFLFPAILVGLGNLPAGYLARKVALLCPFALVIGLFNPLFDRAVALQLGPLAISAGWISCASIVVRAALTVGAAFVLLALTGFPAICSALERLGLPGMFVVQLHFLYRYIFVLGEEGGQASRALELRSFGAKRPSLATYGSLVGHLLLRTWLRAERVHRAMLARGFSGAFPTRTVGRFGMAEAAFVAGWTAFFLFLRLNNGAQLLGSLLTGHFS</sequence>
<dbReference type="PANTHER" id="PTHR34857">
    <property type="entry name" value="SLL0384 PROTEIN"/>
    <property type="match status" value="1"/>
</dbReference>
<dbReference type="InterPro" id="IPR012809">
    <property type="entry name" value="ECF_CbiQ"/>
</dbReference>
<evidence type="ECO:0000256" key="5">
    <source>
        <dbReference type="ARBA" id="ARBA00023136"/>
    </source>
</evidence>
<evidence type="ECO:0000313" key="7">
    <source>
        <dbReference type="EMBL" id="MBJ6726145.1"/>
    </source>
</evidence>
<comment type="caution">
    <text evidence="7">The sequence shown here is derived from an EMBL/GenBank/DDBJ whole genome shotgun (WGS) entry which is preliminary data.</text>
</comment>
<protein>
    <submittedName>
        <fullName evidence="7">Cobalt ECF transporter T component CbiQ</fullName>
    </submittedName>
</protein>
<evidence type="ECO:0000256" key="4">
    <source>
        <dbReference type="ARBA" id="ARBA00022989"/>
    </source>
</evidence>
<dbReference type="Proteomes" id="UP000636888">
    <property type="component" value="Unassembled WGS sequence"/>
</dbReference>
<evidence type="ECO:0000256" key="1">
    <source>
        <dbReference type="ARBA" id="ARBA00004651"/>
    </source>
</evidence>
<organism evidence="7 8">
    <name type="scientific">Geomesophilobacter sediminis</name>
    <dbReference type="NCBI Taxonomy" id="2798584"/>
    <lineage>
        <taxon>Bacteria</taxon>
        <taxon>Pseudomonadati</taxon>
        <taxon>Thermodesulfobacteriota</taxon>
        <taxon>Desulfuromonadia</taxon>
        <taxon>Geobacterales</taxon>
        <taxon>Geobacteraceae</taxon>
        <taxon>Geomesophilobacter</taxon>
    </lineage>
</organism>
<dbReference type="EMBL" id="JAEMHM010000012">
    <property type="protein sequence ID" value="MBJ6726145.1"/>
    <property type="molecule type" value="Genomic_DNA"/>
</dbReference>
<dbReference type="InterPro" id="IPR051611">
    <property type="entry name" value="ECF_transporter_component"/>
</dbReference>
<feature type="transmembrane region" description="Helical" evidence="6">
    <location>
        <begin position="108"/>
        <end position="137"/>
    </location>
</feature>
<dbReference type="RefSeq" id="WP_199385032.1">
    <property type="nucleotide sequence ID" value="NZ_JAEMHM010000012.1"/>
</dbReference>
<keyword evidence="5 6" id="KW-0472">Membrane</keyword>
<dbReference type="PANTHER" id="PTHR34857:SF2">
    <property type="entry name" value="SLL0384 PROTEIN"/>
    <property type="match status" value="1"/>
</dbReference>
<keyword evidence="2" id="KW-1003">Cell membrane</keyword>
<comment type="subcellular location">
    <subcellularLocation>
        <location evidence="1">Cell membrane</location>
        <topology evidence="1">Multi-pass membrane protein</topology>
    </subcellularLocation>
</comment>
<evidence type="ECO:0000256" key="3">
    <source>
        <dbReference type="ARBA" id="ARBA00022692"/>
    </source>
</evidence>
<dbReference type="GO" id="GO:0006824">
    <property type="term" value="P:cobalt ion transport"/>
    <property type="evidence" value="ECO:0007669"/>
    <property type="project" value="InterPro"/>
</dbReference>
<dbReference type="AlphaFoldDB" id="A0A8J7LWR4"/>
<keyword evidence="4 6" id="KW-1133">Transmembrane helix</keyword>
<feature type="transmembrane region" description="Helical" evidence="6">
    <location>
        <begin position="53"/>
        <end position="72"/>
    </location>
</feature>
<proteinExistence type="predicted"/>
<dbReference type="NCBIfam" id="TIGR02454">
    <property type="entry name" value="ECF_T_CbiQ"/>
    <property type="match status" value="1"/>
</dbReference>
<name>A0A8J7LWR4_9BACT</name>
<dbReference type="GO" id="GO:0043190">
    <property type="term" value="C:ATP-binding cassette (ABC) transporter complex"/>
    <property type="evidence" value="ECO:0007669"/>
    <property type="project" value="InterPro"/>
</dbReference>
<dbReference type="CDD" id="cd16914">
    <property type="entry name" value="EcfT"/>
    <property type="match status" value="1"/>
</dbReference>
<reference evidence="7" key="1">
    <citation type="submission" date="2020-12" db="EMBL/GenBank/DDBJ databases">
        <title>Geomonas sp. Red875, isolated from river sediment.</title>
        <authorList>
            <person name="Xu Z."/>
            <person name="Zhang Z."/>
            <person name="Masuda Y."/>
            <person name="Itoh H."/>
            <person name="Senoo K."/>
        </authorList>
    </citation>
    <scope>NUCLEOTIDE SEQUENCE</scope>
    <source>
        <strain evidence="7">Red875</strain>
    </source>
</reference>
<keyword evidence="8" id="KW-1185">Reference proteome</keyword>
<gene>
    <name evidence="7" type="primary">cbiQ</name>
    <name evidence="7" type="ORF">JFN93_15625</name>
</gene>
<accession>A0A8J7LWR4</accession>
<evidence type="ECO:0000256" key="6">
    <source>
        <dbReference type="SAM" id="Phobius"/>
    </source>
</evidence>
<dbReference type="Pfam" id="PF02361">
    <property type="entry name" value="CbiQ"/>
    <property type="match status" value="1"/>
</dbReference>
<feature type="transmembrane region" description="Helical" evidence="6">
    <location>
        <begin position="31"/>
        <end position="47"/>
    </location>
</feature>
<keyword evidence="3 6" id="KW-0812">Transmembrane</keyword>
<evidence type="ECO:0000256" key="2">
    <source>
        <dbReference type="ARBA" id="ARBA00022475"/>
    </source>
</evidence>
<evidence type="ECO:0000313" key="8">
    <source>
        <dbReference type="Proteomes" id="UP000636888"/>
    </source>
</evidence>